<sequence>MTPSGAQPDGFNDLVHAPTRLSLMSLLAPTEWTEFAYLRDTLHLSDSALSKQLTILQHAGYVHVQRERHGASRRVTASLTPLGRRAFTDHVAALRALLDLH</sequence>
<reference evidence="2 3" key="1">
    <citation type="submission" date="2019-07" db="EMBL/GenBank/DDBJ databases">
        <title>Genome sequencing of lignin-degrading bacterial isolates.</title>
        <authorList>
            <person name="Gladden J."/>
        </authorList>
    </citation>
    <scope>NUCLEOTIDE SEQUENCE [LARGE SCALE GENOMIC DNA]</scope>
    <source>
        <strain evidence="2 3">J45</strain>
    </source>
</reference>
<dbReference type="Pfam" id="PF13601">
    <property type="entry name" value="HTH_34"/>
    <property type="match status" value="1"/>
</dbReference>
<dbReference type="Proteomes" id="UP000317573">
    <property type="component" value="Unassembled WGS sequence"/>
</dbReference>
<evidence type="ECO:0000313" key="3">
    <source>
        <dbReference type="Proteomes" id="UP000317573"/>
    </source>
</evidence>
<protein>
    <submittedName>
        <fullName evidence="2">Transcriptional regulator</fullName>
    </submittedName>
</protein>
<dbReference type="EMBL" id="VLJT01000013">
    <property type="protein sequence ID" value="TWH18061.1"/>
    <property type="molecule type" value="Genomic_DNA"/>
</dbReference>
<name>A0A562E8F6_RHORH</name>
<dbReference type="Gene3D" id="1.10.10.10">
    <property type="entry name" value="Winged helix-like DNA-binding domain superfamily/Winged helix DNA-binding domain"/>
    <property type="match status" value="1"/>
</dbReference>
<feature type="domain" description="Winged helix DNA-binding" evidence="1">
    <location>
        <begin position="20"/>
        <end position="97"/>
    </location>
</feature>
<comment type="caution">
    <text evidence="2">The sequence shown here is derived from an EMBL/GenBank/DDBJ whole genome shotgun (WGS) entry which is preliminary data.</text>
</comment>
<dbReference type="InterPro" id="IPR036390">
    <property type="entry name" value="WH_DNA-bd_sf"/>
</dbReference>
<organism evidence="2 3">
    <name type="scientific">Rhodococcus rhodochrous J45</name>
    <dbReference type="NCBI Taxonomy" id="935266"/>
    <lineage>
        <taxon>Bacteria</taxon>
        <taxon>Bacillati</taxon>
        <taxon>Actinomycetota</taxon>
        <taxon>Actinomycetes</taxon>
        <taxon>Mycobacteriales</taxon>
        <taxon>Nocardiaceae</taxon>
        <taxon>Rhodococcus</taxon>
    </lineage>
</organism>
<dbReference type="AlphaFoldDB" id="A0A562E8F6"/>
<dbReference type="RefSeq" id="WP_145691488.1">
    <property type="nucleotide sequence ID" value="NZ_VLJT01000013.1"/>
</dbReference>
<proteinExistence type="predicted"/>
<accession>A0A562E8F6</accession>
<dbReference type="PANTHER" id="PTHR37318">
    <property type="entry name" value="BSL7504 PROTEIN"/>
    <property type="match status" value="1"/>
</dbReference>
<evidence type="ECO:0000259" key="1">
    <source>
        <dbReference type="Pfam" id="PF13601"/>
    </source>
</evidence>
<gene>
    <name evidence="2" type="ORF">L618_001600001050</name>
</gene>
<evidence type="ECO:0000313" key="2">
    <source>
        <dbReference type="EMBL" id="TWH18061.1"/>
    </source>
</evidence>
<dbReference type="PANTHER" id="PTHR37318:SF1">
    <property type="entry name" value="BSL7504 PROTEIN"/>
    <property type="match status" value="1"/>
</dbReference>
<dbReference type="SUPFAM" id="SSF46785">
    <property type="entry name" value="Winged helix' DNA-binding domain"/>
    <property type="match status" value="1"/>
</dbReference>
<dbReference type="InterPro" id="IPR027395">
    <property type="entry name" value="WH_DNA-bd_dom"/>
</dbReference>
<dbReference type="InterPro" id="IPR036388">
    <property type="entry name" value="WH-like_DNA-bd_sf"/>
</dbReference>